<protein>
    <recommendedName>
        <fullName evidence="5">CaiB/baiF CoA-transferase family protein</fullName>
    </recommendedName>
</protein>
<sequence>MATTDTPHHQASDPGALPSNTTTTSFPIIHEGISTDRSTFTAHDVIADIWTSLDLPASALSAVDLPGSSHAGPVLPSSYRIGCLAQSTIALSALSAALVHSVRRTGSRKDEGEAAAAPPLPLPRITVPLRHATASFRSVELCSIIAPPQREEKEQDPSPPLGGLHPTADSPHGHIRIHTAFPHHRARALRLLGLDPTPSPTRAAVDEQTRRWDSRALEAAALAAGAAMYALRTYAEWDALCGGASPTDRCPVTVRRVASPAFAAPAELEGGRGGRAAGWKANRPLSALRVLDVTRVIAGPVAGRALAAHGADVVWVTPPADVLAPLPGVDRDVARGKRAVALDLREAEELERLKGLVASCDVVLQGYRPGSLEARGLGVEELVKINPRVVVADVSAFGGEAGLGEWSGRRGFDSLVQTCSGMNVSEAAHFGEGEEARPMPCQALDHATGYLLAAGVCAAVYKREVEGGGAFCVDVSLAGTARYLRSLGQYEGRSGFECEGFAEGEVEGYLEVRESGLGLLKAVRHAASVEGCETGWDIMPKPLASDEAEWQS</sequence>
<gene>
    <name evidence="3" type="ORF">SLS55_006807</name>
</gene>
<reference evidence="3 4" key="1">
    <citation type="submission" date="2024-02" db="EMBL/GenBank/DDBJ databases">
        <title>De novo assembly and annotation of 12 fungi associated with fruit tree decline syndrome in Ontario, Canada.</title>
        <authorList>
            <person name="Sulman M."/>
            <person name="Ellouze W."/>
            <person name="Ilyukhin E."/>
        </authorList>
    </citation>
    <scope>NUCLEOTIDE SEQUENCE [LARGE SCALE GENOMIC DNA]</scope>
    <source>
        <strain evidence="3 4">FDS-637</strain>
    </source>
</reference>
<comment type="caution">
    <text evidence="3">The sequence shown here is derived from an EMBL/GenBank/DDBJ whole genome shotgun (WGS) entry which is preliminary data.</text>
</comment>
<dbReference type="EMBL" id="JAJVCZ030000007">
    <property type="protein sequence ID" value="KAL0257644.1"/>
    <property type="molecule type" value="Genomic_DNA"/>
</dbReference>
<dbReference type="SUPFAM" id="SSF89796">
    <property type="entry name" value="CoA-transferase family III (CaiB/BaiF)"/>
    <property type="match status" value="2"/>
</dbReference>
<feature type="region of interest" description="Disordered" evidence="2">
    <location>
        <begin position="1"/>
        <end position="25"/>
    </location>
</feature>
<dbReference type="RefSeq" id="XP_066630673.1">
    <property type="nucleotide sequence ID" value="XM_066778236.1"/>
</dbReference>
<accession>A0ABR3CAU6</accession>
<evidence type="ECO:0008006" key="5">
    <source>
        <dbReference type="Google" id="ProtNLM"/>
    </source>
</evidence>
<dbReference type="Pfam" id="PF02515">
    <property type="entry name" value="CoA_transf_3"/>
    <property type="match status" value="1"/>
</dbReference>
<evidence type="ECO:0000313" key="3">
    <source>
        <dbReference type="EMBL" id="KAL0257644.1"/>
    </source>
</evidence>
<dbReference type="InterPro" id="IPR050509">
    <property type="entry name" value="CoA-transferase_III"/>
</dbReference>
<dbReference type="PANTHER" id="PTHR48228:SF4">
    <property type="entry name" value="BLR3030 PROTEIN"/>
    <property type="match status" value="1"/>
</dbReference>
<name>A0ABR3CAU6_9PEZI</name>
<evidence type="ECO:0000256" key="1">
    <source>
        <dbReference type="ARBA" id="ARBA00008383"/>
    </source>
</evidence>
<proteinExistence type="inferred from homology"/>
<dbReference type="Gene3D" id="3.40.50.10540">
    <property type="entry name" value="Crotonobetainyl-coa:carnitine coa-transferase, domain 1"/>
    <property type="match status" value="1"/>
</dbReference>
<keyword evidence="4" id="KW-1185">Reference proteome</keyword>
<dbReference type="InterPro" id="IPR023606">
    <property type="entry name" value="CoA-Trfase_III_dom_1_sf"/>
</dbReference>
<evidence type="ECO:0000313" key="4">
    <source>
        <dbReference type="Proteomes" id="UP001430584"/>
    </source>
</evidence>
<dbReference type="InterPro" id="IPR003673">
    <property type="entry name" value="CoA-Trfase_fam_III"/>
</dbReference>
<dbReference type="Proteomes" id="UP001430584">
    <property type="component" value="Unassembled WGS sequence"/>
</dbReference>
<comment type="similarity">
    <text evidence="1">Belongs to the CoA-transferase III family.</text>
</comment>
<dbReference type="PANTHER" id="PTHR48228">
    <property type="entry name" value="SUCCINYL-COA--D-CITRAMALATE COA-TRANSFERASE"/>
    <property type="match status" value="1"/>
</dbReference>
<organism evidence="3 4">
    <name type="scientific">Diplodia seriata</name>
    <dbReference type="NCBI Taxonomy" id="420778"/>
    <lineage>
        <taxon>Eukaryota</taxon>
        <taxon>Fungi</taxon>
        <taxon>Dikarya</taxon>
        <taxon>Ascomycota</taxon>
        <taxon>Pezizomycotina</taxon>
        <taxon>Dothideomycetes</taxon>
        <taxon>Dothideomycetes incertae sedis</taxon>
        <taxon>Botryosphaeriales</taxon>
        <taxon>Botryosphaeriaceae</taxon>
        <taxon>Diplodia</taxon>
    </lineage>
</organism>
<dbReference type="GeneID" id="92010892"/>
<feature type="compositionally biased region" description="Basic and acidic residues" evidence="2">
    <location>
        <begin position="1"/>
        <end position="11"/>
    </location>
</feature>
<feature type="region of interest" description="Disordered" evidence="2">
    <location>
        <begin position="149"/>
        <end position="174"/>
    </location>
</feature>
<evidence type="ECO:0000256" key="2">
    <source>
        <dbReference type="SAM" id="MobiDB-lite"/>
    </source>
</evidence>